<sequence>MKIPPPDPAYGRLDELAIAFANYAAMLDAALADAIGLSVTDHKALGLIVQQPGMTQRQLADQTQLTSGAITGLIDRLERAGFVQRQPHAQDRRSVVLMPVADRIGAINHLYQPLSSAIQALDASYPAAQQRLIHQALGSLCDLLQQHTQRLRQDPQVRPSLR</sequence>
<dbReference type="Pfam" id="PF01047">
    <property type="entry name" value="MarR"/>
    <property type="match status" value="1"/>
</dbReference>
<proteinExistence type="predicted"/>
<accession>A0ABQ5YA08</accession>
<comment type="caution">
    <text evidence="2">The sequence shown here is derived from an EMBL/GenBank/DDBJ whole genome shotgun (WGS) entry which is preliminary data.</text>
</comment>
<feature type="domain" description="HTH marR-type" evidence="1">
    <location>
        <begin position="6"/>
        <end position="142"/>
    </location>
</feature>
<dbReference type="InterPro" id="IPR036388">
    <property type="entry name" value="WH-like_DNA-bd_sf"/>
</dbReference>
<dbReference type="PANTHER" id="PTHR33164">
    <property type="entry name" value="TRANSCRIPTIONAL REGULATOR, MARR FAMILY"/>
    <property type="match status" value="1"/>
</dbReference>
<evidence type="ECO:0000313" key="2">
    <source>
        <dbReference type="EMBL" id="GLR11781.1"/>
    </source>
</evidence>
<dbReference type="Gene3D" id="1.10.10.10">
    <property type="entry name" value="Winged helix-like DNA-binding domain superfamily/Winged helix DNA-binding domain"/>
    <property type="match status" value="1"/>
</dbReference>
<dbReference type="SUPFAM" id="SSF46785">
    <property type="entry name" value="Winged helix' DNA-binding domain"/>
    <property type="match status" value="1"/>
</dbReference>
<evidence type="ECO:0000313" key="3">
    <source>
        <dbReference type="Proteomes" id="UP001156706"/>
    </source>
</evidence>
<name>A0ABQ5YA08_9NEIS</name>
<dbReference type="InterPro" id="IPR036390">
    <property type="entry name" value="WH_DNA-bd_sf"/>
</dbReference>
<dbReference type="RefSeq" id="WP_284194923.1">
    <property type="nucleotide sequence ID" value="NZ_BSOG01000001.1"/>
</dbReference>
<keyword evidence="3" id="KW-1185">Reference proteome</keyword>
<dbReference type="PROSITE" id="PS50995">
    <property type="entry name" value="HTH_MARR_2"/>
    <property type="match status" value="1"/>
</dbReference>
<dbReference type="InterPro" id="IPR000835">
    <property type="entry name" value="HTH_MarR-typ"/>
</dbReference>
<dbReference type="PANTHER" id="PTHR33164:SF106">
    <property type="entry name" value="TRANSCRIPTIONAL REGULATORY PROTEIN"/>
    <property type="match status" value="1"/>
</dbReference>
<dbReference type="Proteomes" id="UP001156706">
    <property type="component" value="Unassembled WGS sequence"/>
</dbReference>
<dbReference type="EMBL" id="BSOG01000001">
    <property type="protein sequence ID" value="GLR11781.1"/>
    <property type="molecule type" value="Genomic_DNA"/>
</dbReference>
<organism evidence="2 3">
    <name type="scientific">Chitinimonas prasina</name>
    <dbReference type="NCBI Taxonomy" id="1434937"/>
    <lineage>
        <taxon>Bacteria</taxon>
        <taxon>Pseudomonadati</taxon>
        <taxon>Pseudomonadota</taxon>
        <taxon>Betaproteobacteria</taxon>
        <taxon>Neisseriales</taxon>
        <taxon>Chitinibacteraceae</taxon>
        <taxon>Chitinimonas</taxon>
    </lineage>
</organism>
<dbReference type="InterPro" id="IPR039422">
    <property type="entry name" value="MarR/SlyA-like"/>
</dbReference>
<protein>
    <submittedName>
        <fullName evidence="2">HTH-type transcriptional regulator YcgE</fullName>
    </submittedName>
</protein>
<reference evidence="3" key="1">
    <citation type="journal article" date="2019" name="Int. J. Syst. Evol. Microbiol.">
        <title>The Global Catalogue of Microorganisms (GCM) 10K type strain sequencing project: providing services to taxonomists for standard genome sequencing and annotation.</title>
        <authorList>
            <consortium name="The Broad Institute Genomics Platform"/>
            <consortium name="The Broad Institute Genome Sequencing Center for Infectious Disease"/>
            <person name="Wu L."/>
            <person name="Ma J."/>
        </authorList>
    </citation>
    <scope>NUCLEOTIDE SEQUENCE [LARGE SCALE GENOMIC DNA]</scope>
    <source>
        <strain evidence="3">NBRC 110044</strain>
    </source>
</reference>
<evidence type="ECO:0000259" key="1">
    <source>
        <dbReference type="PROSITE" id="PS50995"/>
    </source>
</evidence>
<dbReference type="SMART" id="SM00347">
    <property type="entry name" value="HTH_MARR"/>
    <property type="match status" value="1"/>
</dbReference>
<gene>
    <name evidence="2" type="primary">ycgE</name>
    <name evidence="2" type="ORF">GCM10007907_05710</name>
</gene>